<gene>
    <name evidence="1" type="ORF">PAAG_04746</name>
</gene>
<evidence type="ECO:0000313" key="2">
    <source>
        <dbReference type="Proteomes" id="UP000002059"/>
    </source>
</evidence>
<sequence length="96" mass="10908">MAFMHPYENEGLRLEIGCTIAEMCVRRLGAVKGSNMGCLNLREMPMHPHSDPASFPQHNFTSENVPFMVSLRHEPPPVRYIQSPSQWKFNGLVGPR</sequence>
<dbReference type="KEGG" id="pbl:PAAG_04746"/>
<protein>
    <submittedName>
        <fullName evidence="1">Uncharacterized protein</fullName>
    </submittedName>
</protein>
<dbReference type="RefSeq" id="XP_015699586.1">
    <property type="nucleotide sequence ID" value="XM_015845360.1"/>
</dbReference>
<dbReference type="EMBL" id="KN294003">
    <property type="protein sequence ID" value="EEH33697.2"/>
    <property type="molecule type" value="Genomic_DNA"/>
</dbReference>
<keyword evidence="2" id="KW-1185">Reference proteome</keyword>
<name>C1H2B7_PARBA</name>
<dbReference type="AlphaFoldDB" id="C1H2B7"/>
<reference evidence="1 2" key="1">
    <citation type="journal article" date="2011" name="PLoS Genet.">
        <title>Comparative genomic analysis of human fungal pathogens causing paracoccidioidomycosis.</title>
        <authorList>
            <person name="Desjardins C.A."/>
            <person name="Champion M.D."/>
            <person name="Holder J.W."/>
            <person name="Muszewska A."/>
            <person name="Goldberg J."/>
            <person name="Bailao A.M."/>
            <person name="Brigido M.M."/>
            <person name="Ferreira M.E."/>
            <person name="Garcia A.M."/>
            <person name="Grynberg M."/>
            <person name="Gujja S."/>
            <person name="Heiman D.I."/>
            <person name="Henn M.R."/>
            <person name="Kodira C.D."/>
            <person name="Leon-Narvaez H."/>
            <person name="Longo L.V."/>
            <person name="Ma L.J."/>
            <person name="Malavazi I."/>
            <person name="Matsuo A.L."/>
            <person name="Morais F.V."/>
            <person name="Pereira M."/>
            <person name="Rodriguez-Brito S."/>
            <person name="Sakthikumar S."/>
            <person name="Salem-Izacc S.M."/>
            <person name="Sykes S.M."/>
            <person name="Teixeira M.M."/>
            <person name="Vallejo M.C."/>
            <person name="Walter M.E."/>
            <person name="Yandava C."/>
            <person name="Young S."/>
            <person name="Zeng Q."/>
            <person name="Zucker J."/>
            <person name="Felipe M.S."/>
            <person name="Goldman G.H."/>
            <person name="Haas B.J."/>
            <person name="McEwen J.G."/>
            <person name="Nino-Vega G."/>
            <person name="Puccia R."/>
            <person name="San-Blas G."/>
            <person name="Soares C.M."/>
            <person name="Birren B.W."/>
            <person name="Cuomo C.A."/>
        </authorList>
    </citation>
    <scope>NUCLEOTIDE SEQUENCE [LARGE SCALE GENOMIC DNA]</scope>
    <source>
        <strain evidence="2">ATCC MYA-826 / Pb01</strain>
    </source>
</reference>
<dbReference type="VEuPathDB" id="FungiDB:PAAG_04746"/>
<dbReference type="GeneID" id="9096481"/>
<evidence type="ECO:0000313" key="1">
    <source>
        <dbReference type="EMBL" id="EEH33697.2"/>
    </source>
</evidence>
<proteinExistence type="predicted"/>
<accession>C1H2B7</accession>
<organism evidence="1 2">
    <name type="scientific">Paracoccidioides lutzii (strain ATCC MYA-826 / Pb01)</name>
    <name type="common">Paracoccidioides brasiliensis</name>
    <dbReference type="NCBI Taxonomy" id="502779"/>
    <lineage>
        <taxon>Eukaryota</taxon>
        <taxon>Fungi</taxon>
        <taxon>Dikarya</taxon>
        <taxon>Ascomycota</taxon>
        <taxon>Pezizomycotina</taxon>
        <taxon>Eurotiomycetes</taxon>
        <taxon>Eurotiomycetidae</taxon>
        <taxon>Onygenales</taxon>
        <taxon>Ajellomycetaceae</taxon>
        <taxon>Paracoccidioides</taxon>
    </lineage>
</organism>
<dbReference type="HOGENOM" id="CLU_2360286_0_0_1"/>
<dbReference type="Proteomes" id="UP000002059">
    <property type="component" value="Partially assembled WGS sequence"/>
</dbReference>